<evidence type="ECO:0000256" key="6">
    <source>
        <dbReference type="ARBA" id="ARBA00031445"/>
    </source>
</evidence>
<dbReference type="OrthoDB" id="9789797at2"/>
<evidence type="ECO:0000256" key="7">
    <source>
        <dbReference type="ARBA" id="ARBA00049183"/>
    </source>
</evidence>
<accession>A0A543KC88</accession>
<keyword evidence="8" id="KW-0472">Membrane</keyword>
<keyword evidence="5 8" id="KW-0808">Transferase</keyword>
<dbReference type="Proteomes" id="UP000320582">
    <property type="component" value="Unassembled WGS sequence"/>
</dbReference>
<name>A0A543KC88_9RHOB</name>
<sequence length="400" mass="42939">MASSMIDQIFRLSRVPSQSAPLALERLTDPLVWMHSDDVRNAQVLTALSETLLQRAPGFSVLLTHPEGAERPPDLPGRVCMAVLADDPAMVNWLLARQKPAAVLIAAQDIPAGMVSALGRAYVPVIIAEADTPKFLSRWGRMPGFGRSVLPHIATVCLPNAAARAPWRDAGVPDAALIACGRLSATPVALGCNESEREELAENFRHRTVWLAAGVPEREEDAVLAAHREALRESHRLALILHPADPMRGPVLRDAFAKQFITALRSDDDQITPETQVYIADTEGERGLWYRLAVACFLGGSLGGEGAQYSPMEAAGLGCAIVHGRMFGRFSEPFDLLREARATRMIQSADALGSAICTALRPEQAADQAHRAWKVISGGSEATETVIGAVLAAATRAEAS</sequence>
<dbReference type="Pfam" id="PF04413">
    <property type="entry name" value="Glycos_transf_N"/>
    <property type="match status" value="1"/>
</dbReference>
<dbReference type="PANTHER" id="PTHR42755:SF1">
    <property type="entry name" value="3-DEOXY-D-MANNO-OCTULOSONIC ACID TRANSFERASE, MITOCHONDRIAL-RELATED"/>
    <property type="match status" value="1"/>
</dbReference>
<organism evidence="10 11">
    <name type="scientific">Roseinatronobacter monicus</name>
    <dbReference type="NCBI Taxonomy" id="393481"/>
    <lineage>
        <taxon>Bacteria</taxon>
        <taxon>Pseudomonadati</taxon>
        <taxon>Pseudomonadota</taxon>
        <taxon>Alphaproteobacteria</taxon>
        <taxon>Rhodobacterales</taxon>
        <taxon>Paracoccaceae</taxon>
        <taxon>Roseinatronobacter</taxon>
    </lineage>
</organism>
<evidence type="ECO:0000313" key="10">
    <source>
        <dbReference type="EMBL" id="TQM92708.1"/>
    </source>
</evidence>
<evidence type="ECO:0000256" key="4">
    <source>
        <dbReference type="ARBA" id="ARBA00019077"/>
    </source>
</evidence>
<dbReference type="GO" id="GO:0043842">
    <property type="term" value="F:Kdo transferase activity"/>
    <property type="evidence" value="ECO:0007669"/>
    <property type="project" value="UniProtKB-EC"/>
</dbReference>
<dbReference type="GO" id="GO:0009245">
    <property type="term" value="P:lipid A biosynthetic process"/>
    <property type="evidence" value="ECO:0007669"/>
    <property type="project" value="TreeGrafter"/>
</dbReference>
<keyword evidence="8" id="KW-0448">Lipopolysaccharide biosynthesis</keyword>
<dbReference type="UniPathway" id="UPA00958"/>
<dbReference type="RefSeq" id="WP_142080367.1">
    <property type="nucleotide sequence ID" value="NZ_VFPT01000001.1"/>
</dbReference>
<dbReference type="InterPro" id="IPR007507">
    <property type="entry name" value="Glycos_transf_N"/>
</dbReference>
<evidence type="ECO:0000256" key="8">
    <source>
        <dbReference type="RuleBase" id="RU365103"/>
    </source>
</evidence>
<comment type="catalytic activity">
    <reaction evidence="7 8">
        <text>lipid IVA (E. coli) + CMP-3-deoxy-beta-D-manno-octulosonate = alpha-Kdo-(2-&gt;6)-lipid IVA (E. coli) + CMP + H(+)</text>
        <dbReference type="Rhea" id="RHEA:28066"/>
        <dbReference type="ChEBI" id="CHEBI:15378"/>
        <dbReference type="ChEBI" id="CHEBI:58603"/>
        <dbReference type="ChEBI" id="CHEBI:60364"/>
        <dbReference type="ChEBI" id="CHEBI:60377"/>
        <dbReference type="ChEBI" id="CHEBI:85987"/>
        <dbReference type="EC" id="2.4.99.12"/>
    </reaction>
</comment>
<proteinExistence type="inferred from homology"/>
<gene>
    <name evidence="10" type="ORF">BD293_1326</name>
</gene>
<dbReference type="InterPro" id="IPR039901">
    <property type="entry name" value="Kdotransferase"/>
</dbReference>
<comment type="subcellular location">
    <subcellularLocation>
        <location evidence="8">Cell membrane</location>
    </subcellularLocation>
</comment>
<feature type="domain" description="3-deoxy-D-manno-octulosonic-acid transferase N-terminal" evidence="9">
    <location>
        <begin position="28"/>
        <end position="181"/>
    </location>
</feature>
<evidence type="ECO:0000256" key="5">
    <source>
        <dbReference type="ARBA" id="ARBA00022679"/>
    </source>
</evidence>
<dbReference type="EC" id="2.4.99.12" evidence="3 8"/>
<keyword evidence="11" id="KW-1185">Reference proteome</keyword>
<dbReference type="PANTHER" id="PTHR42755">
    <property type="entry name" value="3-DEOXY-MANNO-OCTULOSONATE CYTIDYLYLTRANSFERASE"/>
    <property type="match status" value="1"/>
</dbReference>
<keyword evidence="8" id="KW-1003">Cell membrane</keyword>
<dbReference type="Gene3D" id="3.40.50.2000">
    <property type="entry name" value="Glycogen Phosphorylase B"/>
    <property type="match status" value="1"/>
</dbReference>
<dbReference type="GO" id="GO:0005886">
    <property type="term" value="C:plasma membrane"/>
    <property type="evidence" value="ECO:0007669"/>
    <property type="project" value="UniProtKB-SubCell"/>
</dbReference>
<comment type="similarity">
    <text evidence="8">Belongs to the glycosyltransferase group 1 family.</text>
</comment>
<comment type="caution">
    <text evidence="10">The sequence shown here is derived from an EMBL/GenBank/DDBJ whole genome shotgun (WGS) entry which is preliminary data.</text>
</comment>
<dbReference type="GO" id="GO:0009244">
    <property type="term" value="P:lipopolysaccharide core region biosynthetic process"/>
    <property type="evidence" value="ECO:0007669"/>
    <property type="project" value="UniProtKB-UniRule"/>
</dbReference>
<dbReference type="Gene3D" id="3.40.50.11720">
    <property type="entry name" value="3-Deoxy-D-manno-octulosonic-acid transferase, N-terminal domain"/>
    <property type="match status" value="1"/>
</dbReference>
<comment type="pathway">
    <text evidence="2 8">Bacterial outer membrane biogenesis; LPS core biosynthesis.</text>
</comment>
<comment type="function">
    <text evidence="1 8">Involved in lipopolysaccharide (LPS) biosynthesis. Catalyzes the transfer of 3-deoxy-D-manno-octulosonate (Kdo) residue(s) from CMP-Kdo to lipid IV(A), the tetraacyldisaccharide-1,4'-bisphosphate precursor of lipid A.</text>
</comment>
<dbReference type="EMBL" id="VFPT01000001">
    <property type="protein sequence ID" value="TQM92708.1"/>
    <property type="molecule type" value="Genomic_DNA"/>
</dbReference>
<evidence type="ECO:0000256" key="3">
    <source>
        <dbReference type="ARBA" id="ARBA00012621"/>
    </source>
</evidence>
<evidence type="ECO:0000256" key="2">
    <source>
        <dbReference type="ARBA" id="ARBA00004713"/>
    </source>
</evidence>
<evidence type="ECO:0000313" key="11">
    <source>
        <dbReference type="Proteomes" id="UP000320582"/>
    </source>
</evidence>
<reference evidence="10 11" key="1">
    <citation type="submission" date="2019-06" db="EMBL/GenBank/DDBJ databases">
        <title>Genomic Encyclopedia of Archaeal and Bacterial Type Strains, Phase II (KMG-II): from individual species to whole genera.</title>
        <authorList>
            <person name="Goeker M."/>
        </authorList>
    </citation>
    <scope>NUCLEOTIDE SEQUENCE [LARGE SCALE GENOMIC DNA]</scope>
    <source>
        <strain evidence="10 11">DSM 18423</strain>
    </source>
</reference>
<evidence type="ECO:0000259" key="9">
    <source>
        <dbReference type="Pfam" id="PF04413"/>
    </source>
</evidence>
<dbReference type="AlphaFoldDB" id="A0A543KC88"/>
<evidence type="ECO:0000256" key="1">
    <source>
        <dbReference type="ARBA" id="ARBA00003394"/>
    </source>
</evidence>
<protein>
    <recommendedName>
        <fullName evidence="4 8">3-deoxy-D-manno-octulosonic acid transferase</fullName>
        <shortName evidence="8">Kdo transferase</shortName>
        <ecNumber evidence="3 8">2.4.99.12</ecNumber>
    </recommendedName>
    <alternativeName>
        <fullName evidence="6 8">Lipid IV(A) 3-deoxy-D-manno-octulosonic acid transferase</fullName>
    </alternativeName>
</protein>
<dbReference type="InterPro" id="IPR038107">
    <property type="entry name" value="Glycos_transf_N_sf"/>
</dbReference>